<organism evidence="7 8">
    <name type="scientific">Saccharopolyspora rhizosphaerae</name>
    <dbReference type="NCBI Taxonomy" id="2492662"/>
    <lineage>
        <taxon>Bacteria</taxon>
        <taxon>Bacillati</taxon>
        <taxon>Actinomycetota</taxon>
        <taxon>Actinomycetes</taxon>
        <taxon>Pseudonocardiales</taxon>
        <taxon>Pseudonocardiaceae</taxon>
        <taxon>Saccharopolyspora</taxon>
    </lineage>
</organism>
<dbReference type="EMBL" id="RSAA01000035">
    <property type="protein sequence ID" value="RRO13118.1"/>
    <property type="molecule type" value="Genomic_DNA"/>
</dbReference>
<dbReference type="PIRSF" id="PIRSF006324">
    <property type="entry name" value="LeuE"/>
    <property type="match status" value="1"/>
</dbReference>
<protein>
    <submittedName>
        <fullName evidence="7">LysE family translocator</fullName>
    </submittedName>
</protein>
<accession>A0A3R8PYG2</accession>
<sequence>MPWGYTSIDLSVLPAFLAAVAIILLAPGPDMAFIVATGLKTGRTGAIRAALGITAGVSVHVVLTAVGLGAFLAAAPGVVDAIQLGGAAYLAYLAWTTWRSSGAPWEPSTVRPSKVFRRGFAVNISNPKIMLFFTAFLPHFLGGARQNPVFQLLVLGLVLQVMALVVDLAIGCAAGTIRDRVLHNGRVRTSLERFAAGVYGALATLLLIDTVR</sequence>
<dbReference type="RefSeq" id="WP_125093203.1">
    <property type="nucleotide sequence ID" value="NZ_RSAA01000035.1"/>
</dbReference>
<dbReference type="Proteomes" id="UP000274515">
    <property type="component" value="Unassembled WGS sequence"/>
</dbReference>
<keyword evidence="5 6" id="KW-0472">Membrane</keyword>
<dbReference type="Pfam" id="PF01810">
    <property type="entry name" value="LysE"/>
    <property type="match status" value="1"/>
</dbReference>
<comment type="caution">
    <text evidence="7">The sequence shown here is derived from an EMBL/GenBank/DDBJ whole genome shotgun (WGS) entry which is preliminary data.</text>
</comment>
<dbReference type="PANTHER" id="PTHR30086">
    <property type="entry name" value="ARGININE EXPORTER PROTEIN ARGO"/>
    <property type="match status" value="1"/>
</dbReference>
<dbReference type="GO" id="GO:0005886">
    <property type="term" value="C:plasma membrane"/>
    <property type="evidence" value="ECO:0007669"/>
    <property type="project" value="UniProtKB-SubCell"/>
</dbReference>
<evidence type="ECO:0000256" key="2">
    <source>
        <dbReference type="ARBA" id="ARBA00022475"/>
    </source>
</evidence>
<gene>
    <name evidence="7" type="ORF">EIL87_26095</name>
</gene>
<dbReference type="OrthoDB" id="3175972at2"/>
<feature type="transmembrane region" description="Helical" evidence="6">
    <location>
        <begin position="191"/>
        <end position="208"/>
    </location>
</feature>
<dbReference type="GO" id="GO:0015171">
    <property type="term" value="F:amino acid transmembrane transporter activity"/>
    <property type="evidence" value="ECO:0007669"/>
    <property type="project" value="TreeGrafter"/>
</dbReference>
<feature type="transmembrane region" description="Helical" evidence="6">
    <location>
        <begin position="12"/>
        <end position="37"/>
    </location>
</feature>
<keyword evidence="3 6" id="KW-0812">Transmembrane</keyword>
<dbReference type="InterPro" id="IPR001123">
    <property type="entry name" value="LeuE-type"/>
</dbReference>
<reference evidence="7 8" key="1">
    <citation type="submission" date="2018-11" db="EMBL/GenBank/DDBJ databases">
        <title>Saccharopolyspora rhizosphaerae sp. nov., an actinomycete isolated from rhizosphere soil in Thailand.</title>
        <authorList>
            <person name="Intra B."/>
            <person name="Euanorasetr J."/>
            <person name="Take A."/>
            <person name="Inahashi Y."/>
            <person name="Mori M."/>
            <person name="Panbangred W."/>
            <person name="Matsumoto A."/>
        </authorList>
    </citation>
    <scope>NUCLEOTIDE SEQUENCE [LARGE SCALE GENOMIC DNA]</scope>
    <source>
        <strain evidence="7 8">H219</strain>
    </source>
</reference>
<dbReference type="PANTHER" id="PTHR30086:SF20">
    <property type="entry name" value="ARGININE EXPORTER PROTEIN ARGO-RELATED"/>
    <property type="match status" value="1"/>
</dbReference>
<comment type="subcellular location">
    <subcellularLocation>
        <location evidence="1">Cell membrane</location>
        <topology evidence="1">Multi-pass membrane protein</topology>
    </subcellularLocation>
</comment>
<evidence type="ECO:0000256" key="6">
    <source>
        <dbReference type="SAM" id="Phobius"/>
    </source>
</evidence>
<evidence type="ECO:0000313" key="7">
    <source>
        <dbReference type="EMBL" id="RRO13118.1"/>
    </source>
</evidence>
<proteinExistence type="predicted"/>
<dbReference type="AlphaFoldDB" id="A0A3R8PYG2"/>
<keyword evidence="8" id="KW-1185">Reference proteome</keyword>
<feature type="transmembrane region" description="Helical" evidence="6">
    <location>
        <begin position="119"/>
        <end position="137"/>
    </location>
</feature>
<feature type="transmembrane region" description="Helical" evidence="6">
    <location>
        <begin position="149"/>
        <end position="170"/>
    </location>
</feature>
<feature type="transmembrane region" description="Helical" evidence="6">
    <location>
        <begin position="81"/>
        <end position="98"/>
    </location>
</feature>
<name>A0A3R8PYG2_9PSEU</name>
<keyword evidence="2" id="KW-1003">Cell membrane</keyword>
<evidence type="ECO:0000256" key="3">
    <source>
        <dbReference type="ARBA" id="ARBA00022692"/>
    </source>
</evidence>
<feature type="transmembrane region" description="Helical" evidence="6">
    <location>
        <begin position="49"/>
        <end position="75"/>
    </location>
</feature>
<evidence type="ECO:0000313" key="8">
    <source>
        <dbReference type="Proteomes" id="UP000274515"/>
    </source>
</evidence>
<evidence type="ECO:0000256" key="5">
    <source>
        <dbReference type="ARBA" id="ARBA00023136"/>
    </source>
</evidence>
<evidence type="ECO:0000256" key="1">
    <source>
        <dbReference type="ARBA" id="ARBA00004651"/>
    </source>
</evidence>
<keyword evidence="4 6" id="KW-1133">Transmembrane helix</keyword>
<evidence type="ECO:0000256" key="4">
    <source>
        <dbReference type="ARBA" id="ARBA00022989"/>
    </source>
</evidence>